<sequence>MASENSFMTPTTGDQTWVDQMRKTLKSQIAVAIDTPPLSIFSIPQSLKDEKPAAYVPKRIGLGPKHHFQTKLYQNMQQNKLTAIKRVVKPHQIPDLEDQVAEKIKQIIPVVFACYDSFPEMSC</sequence>
<gene>
    <name evidence="1" type="ORF">SSX86_025390</name>
</gene>
<dbReference type="Proteomes" id="UP001408789">
    <property type="component" value="Unassembled WGS sequence"/>
</dbReference>
<proteinExistence type="predicted"/>
<evidence type="ECO:0000313" key="1">
    <source>
        <dbReference type="EMBL" id="KAK9054312.1"/>
    </source>
</evidence>
<keyword evidence="2" id="KW-1185">Reference proteome</keyword>
<reference evidence="1 2" key="1">
    <citation type="submission" date="2024-04" db="EMBL/GenBank/DDBJ databases">
        <title>The reference genome of an endangered Asteraceae, Deinandra increscens subsp. villosa, native to the Central Coast of California.</title>
        <authorList>
            <person name="Guilliams M."/>
            <person name="Hasenstab-Lehman K."/>
            <person name="Meyer R."/>
            <person name="Mcevoy S."/>
        </authorList>
    </citation>
    <scope>NUCLEOTIDE SEQUENCE [LARGE SCALE GENOMIC DNA]</scope>
    <source>
        <tissue evidence="1">Leaf</tissue>
    </source>
</reference>
<dbReference type="Pfam" id="PF03140">
    <property type="entry name" value="DUF247"/>
    <property type="match status" value="1"/>
</dbReference>
<dbReference type="InterPro" id="IPR004158">
    <property type="entry name" value="DUF247_pln"/>
</dbReference>
<accession>A0AAP0GMX9</accession>
<evidence type="ECO:0000313" key="2">
    <source>
        <dbReference type="Proteomes" id="UP001408789"/>
    </source>
</evidence>
<name>A0AAP0GMX9_9ASTR</name>
<comment type="caution">
    <text evidence="1">The sequence shown here is derived from an EMBL/GenBank/DDBJ whole genome shotgun (WGS) entry which is preliminary data.</text>
</comment>
<protein>
    <submittedName>
        <fullName evidence="1">Uncharacterized protein</fullName>
    </submittedName>
</protein>
<dbReference type="EMBL" id="JBCNJP010000025">
    <property type="protein sequence ID" value="KAK9054312.1"/>
    <property type="molecule type" value="Genomic_DNA"/>
</dbReference>
<dbReference type="AlphaFoldDB" id="A0AAP0GMX9"/>
<organism evidence="1 2">
    <name type="scientific">Deinandra increscens subsp. villosa</name>
    <dbReference type="NCBI Taxonomy" id="3103831"/>
    <lineage>
        <taxon>Eukaryota</taxon>
        <taxon>Viridiplantae</taxon>
        <taxon>Streptophyta</taxon>
        <taxon>Embryophyta</taxon>
        <taxon>Tracheophyta</taxon>
        <taxon>Spermatophyta</taxon>
        <taxon>Magnoliopsida</taxon>
        <taxon>eudicotyledons</taxon>
        <taxon>Gunneridae</taxon>
        <taxon>Pentapetalae</taxon>
        <taxon>asterids</taxon>
        <taxon>campanulids</taxon>
        <taxon>Asterales</taxon>
        <taxon>Asteraceae</taxon>
        <taxon>Asteroideae</taxon>
        <taxon>Heliantheae alliance</taxon>
        <taxon>Madieae</taxon>
        <taxon>Madiinae</taxon>
        <taxon>Deinandra</taxon>
    </lineage>
</organism>